<evidence type="ECO:0000256" key="2">
    <source>
        <dbReference type="ARBA" id="ARBA00022692"/>
    </source>
</evidence>
<comment type="caution">
    <text evidence="9">The sequence shown here is derived from an EMBL/GenBank/DDBJ whole genome shotgun (WGS) entry which is preliminary data.</text>
</comment>
<feature type="transmembrane region" description="Helical" evidence="6">
    <location>
        <begin position="32"/>
        <end position="53"/>
    </location>
</feature>
<dbReference type="PANTHER" id="PTHR42829:SF2">
    <property type="entry name" value="NADH-UBIQUINONE OXIDOREDUCTASE CHAIN 5"/>
    <property type="match status" value="1"/>
</dbReference>
<evidence type="ECO:0000256" key="5">
    <source>
        <dbReference type="RuleBase" id="RU000320"/>
    </source>
</evidence>
<evidence type="ECO:0000256" key="1">
    <source>
        <dbReference type="ARBA" id="ARBA00004127"/>
    </source>
</evidence>
<dbReference type="InterPro" id="IPR001516">
    <property type="entry name" value="Proton_antipo_N"/>
</dbReference>
<feature type="transmembrane region" description="Helical" evidence="6">
    <location>
        <begin position="6"/>
        <end position="23"/>
    </location>
</feature>
<keyword evidence="3 6" id="KW-1133">Transmembrane helix</keyword>
<accession>A0A7V5H472</accession>
<dbReference type="GO" id="GO:0012505">
    <property type="term" value="C:endomembrane system"/>
    <property type="evidence" value="ECO:0007669"/>
    <property type="project" value="UniProtKB-SubCell"/>
</dbReference>
<evidence type="ECO:0000256" key="6">
    <source>
        <dbReference type="SAM" id="Phobius"/>
    </source>
</evidence>
<organism evidence="9">
    <name type="scientific">Caldithrix abyssi</name>
    <dbReference type="NCBI Taxonomy" id="187145"/>
    <lineage>
        <taxon>Bacteria</taxon>
        <taxon>Pseudomonadati</taxon>
        <taxon>Calditrichota</taxon>
        <taxon>Calditrichia</taxon>
        <taxon>Calditrichales</taxon>
        <taxon>Calditrichaceae</taxon>
        <taxon>Caldithrix</taxon>
    </lineage>
</organism>
<feature type="transmembrane region" description="Helical" evidence="6">
    <location>
        <begin position="210"/>
        <end position="228"/>
    </location>
</feature>
<feature type="transmembrane region" description="Helical" evidence="6">
    <location>
        <begin position="85"/>
        <end position="105"/>
    </location>
</feature>
<evidence type="ECO:0000313" key="9">
    <source>
        <dbReference type="EMBL" id="HHE55372.1"/>
    </source>
</evidence>
<feature type="non-terminal residue" evidence="9">
    <location>
        <position position="280"/>
    </location>
</feature>
<dbReference type="GO" id="GO:0015990">
    <property type="term" value="P:electron transport coupled proton transport"/>
    <property type="evidence" value="ECO:0007669"/>
    <property type="project" value="TreeGrafter"/>
</dbReference>
<dbReference type="Pfam" id="PF00662">
    <property type="entry name" value="Proton_antipo_N"/>
    <property type="match status" value="1"/>
</dbReference>
<dbReference type="InterPro" id="IPR001750">
    <property type="entry name" value="ND/Mrp_TM"/>
</dbReference>
<keyword evidence="2 5" id="KW-0812">Transmembrane</keyword>
<feature type="transmembrane region" description="Helical" evidence="6">
    <location>
        <begin position="140"/>
        <end position="159"/>
    </location>
</feature>
<dbReference type="PANTHER" id="PTHR42829">
    <property type="entry name" value="NADH-UBIQUINONE OXIDOREDUCTASE CHAIN 5"/>
    <property type="match status" value="1"/>
</dbReference>
<dbReference type="GO" id="GO:0003954">
    <property type="term" value="F:NADH dehydrogenase activity"/>
    <property type="evidence" value="ECO:0007669"/>
    <property type="project" value="TreeGrafter"/>
</dbReference>
<feature type="domain" description="NADH-Ubiquinone oxidoreductase (complex I) chain 5 N-terminal" evidence="8">
    <location>
        <begin position="68"/>
        <end position="118"/>
    </location>
</feature>
<dbReference type="EMBL" id="DRTD01000461">
    <property type="protein sequence ID" value="HHE55372.1"/>
    <property type="molecule type" value="Genomic_DNA"/>
</dbReference>
<dbReference type="GO" id="GO:0016020">
    <property type="term" value="C:membrane"/>
    <property type="evidence" value="ECO:0007669"/>
    <property type="project" value="UniProtKB-SubCell"/>
</dbReference>
<gene>
    <name evidence="9" type="ORF">ENL21_06285</name>
</gene>
<evidence type="ECO:0000259" key="8">
    <source>
        <dbReference type="Pfam" id="PF00662"/>
    </source>
</evidence>
<dbReference type="Proteomes" id="UP000886111">
    <property type="component" value="Unassembled WGS sequence"/>
</dbReference>
<feature type="transmembrane region" description="Helical" evidence="6">
    <location>
        <begin position="117"/>
        <end position="134"/>
    </location>
</feature>
<dbReference type="AlphaFoldDB" id="A0A7V5H472"/>
<feature type="domain" description="NADH:quinone oxidoreductase/Mrp antiporter transmembrane" evidence="7">
    <location>
        <begin position="135"/>
        <end position="274"/>
    </location>
</feature>
<evidence type="ECO:0000259" key="7">
    <source>
        <dbReference type="Pfam" id="PF00361"/>
    </source>
</evidence>
<sequence length="280" mass="30903">MITLALYIWLLPLLAFVIQIFLGKRLPRKGDFISITAIGISYLLSILLFVQMLTNYNPEFYITAAVPWLQVGSFNINMGIYLDNFAIVMLLVVTTVSFWVHIYSIGYMHGDPRYNRFFAYLSLFSFSMLGLVVLDNLFGIFIMWELVGICSYLLIGYYFEKDSAANAGKKAFIVNRVGDFGFLIGLLIVFTTIGSFSLLDVQQGVAQGKLTGGLLTAAGALLFCGAIGKSAQFPLHVWLPDAMEGPTPVSALIHAATMVAAGVYLMARITFMLSFDAMLV</sequence>
<reference evidence="9" key="1">
    <citation type="journal article" date="2020" name="mSystems">
        <title>Genome- and Community-Level Interaction Insights into Carbon Utilization and Element Cycling Functions of Hydrothermarchaeota in Hydrothermal Sediment.</title>
        <authorList>
            <person name="Zhou Z."/>
            <person name="Liu Y."/>
            <person name="Xu W."/>
            <person name="Pan J."/>
            <person name="Luo Z.H."/>
            <person name="Li M."/>
        </authorList>
    </citation>
    <scope>NUCLEOTIDE SEQUENCE [LARGE SCALE GENOMIC DNA]</scope>
    <source>
        <strain evidence="9">HyVt-76</strain>
    </source>
</reference>
<dbReference type="GO" id="GO:0008137">
    <property type="term" value="F:NADH dehydrogenase (ubiquinone) activity"/>
    <property type="evidence" value="ECO:0007669"/>
    <property type="project" value="InterPro"/>
</dbReference>
<protein>
    <submittedName>
        <fullName evidence="9">NADH-quinone oxidoreductase subunit L</fullName>
    </submittedName>
</protein>
<dbReference type="GO" id="GO:0042773">
    <property type="term" value="P:ATP synthesis coupled electron transport"/>
    <property type="evidence" value="ECO:0007669"/>
    <property type="project" value="InterPro"/>
</dbReference>
<name>A0A7V5H472_CALAY</name>
<evidence type="ECO:0000256" key="4">
    <source>
        <dbReference type="ARBA" id="ARBA00023136"/>
    </source>
</evidence>
<comment type="subcellular location">
    <subcellularLocation>
        <location evidence="1">Endomembrane system</location>
        <topology evidence="1">Multi-pass membrane protein</topology>
    </subcellularLocation>
    <subcellularLocation>
        <location evidence="5">Membrane</location>
        <topology evidence="5">Multi-pass membrane protein</topology>
    </subcellularLocation>
</comment>
<dbReference type="Pfam" id="PF00361">
    <property type="entry name" value="Proton_antipo_M"/>
    <property type="match status" value="1"/>
</dbReference>
<dbReference type="PRINTS" id="PR01434">
    <property type="entry name" value="NADHDHGNASE5"/>
</dbReference>
<dbReference type="InterPro" id="IPR003945">
    <property type="entry name" value="NU5C-like"/>
</dbReference>
<evidence type="ECO:0000256" key="3">
    <source>
        <dbReference type="ARBA" id="ARBA00022989"/>
    </source>
</evidence>
<feature type="transmembrane region" description="Helical" evidence="6">
    <location>
        <begin position="180"/>
        <end position="198"/>
    </location>
</feature>
<feature type="transmembrane region" description="Helical" evidence="6">
    <location>
        <begin position="249"/>
        <end position="271"/>
    </location>
</feature>
<keyword evidence="4 6" id="KW-0472">Membrane</keyword>
<proteinExistence type="predicted"/>